<dbReference type="Proteomes" id="UP001145145">
    <property type="component" value="Unassembled WGS sequence"/>
</dbReference>
<name>A0A9W6CJB7_9FIRM</name>
<reference evidence="2 4" key="5">
    <citation type="journal article" date="2023" name="Int. J. Syst. Evol. Microbiol.">
        <title>Sellimonas catena sp. nov., isolated from human faeces.</title>
        <authorList>
            <person name="Hisatomi A."/>
            <person name="Ohkuma M."/>
            <person name="Sakamoto M."/>
        </authorList>
    </citation>
    <scope>NUCLEOTIDE SEQUENCE</scope>
    <source>
        <strain evidence="1 4">12EGH17</strain>
        <strain evidence="2">18CBH55</strain>
    </source>
</reference>
<accession>A0A9W6CJB7</accession>
<reference evidence="2" key="3">
    <citation type="submission" date="2022-11" db="EMBL/GenBank/DDBJ databases">
        <title>Draft genome sequence of Sellimonas catena strain 18CBH55.</title>
        <authorList>
            <person name="Atsushi H."/>
            <person name="Moriya O."/>
            <person name="Mitsuo S."/>
        </authorList>
    </citation>
    <scope>NUCLEOTIDE SEQUENCE</scope>
    <source>
        <strain evidence="2">18CBH55</strain>
    </source>
</reference>
<dbReference type="Pfam" id="PF05973">
    <property type="entry name" value="Gp49"/>
    <property type="match status" value="1"/>
</dbReference>
<proteinExistence type="predicted"/>
<sequence length="129" mass="15131">MNVELEKICVKGIENTFAISSVKKEFKKAVDEPWKDIPPWERYQKKLIQDLAVLEQEKERAIDLPQFEKLTGVDRLYSIRHPESKKNVRIIYIIEEGAVILLTAFLEKNTGDYQRAIKTALQRIKWLDS</sequence>
<dbReference type="InterPro" id="IPR009241">
    <property type="entry name" value="HigB-like"/>
</dbReference>
<protein>
    <submittedName>
        <fullName evidence="2">Uncharacterized protein</fullName>
    </submittedName>
</protein>
<evidence type="ECO:0000313" key="1">
    <source>
        <dbReference type="EMBL" id="GLG06392.1"/>
    </source>
</evidence>
<organism evidence="2 3">
    <name type="scientific">Sellimonas catena</name>
    <dbReference type="NCBI Taxonomy" id="2994035"/>
    <lineage>
        <taxon>Bacteria</taxon>
        <taxon>Bacillati</taxon>
        <taxon>Bacillota</taxon>
        <taxon>Clostridia</taxon>
        <taxon>Lachnospirales</taxon>
        <taxon>Lachnospiraceae</taxon>
        <taxon>Sellimonas</taxon>
    </lineage>
</organism>
<keyword evidence="4" id="KW-1185">Reference proteome</keyword>
<dbReference type="AlphaFoldDB" id="A0A9W6CJB7"/>
<dbReference type="Proteomes" id="UP001145094">
    <property type="component" value="Unassembled WGS sequence"/>
</dbReference>
<evidence type="ECO:0000313" key="3">
    <source>
        <dbReference type="Proteomes" id="UP001145094"/>
    </source>
</evidence>
<evidence type="ECO:0000313" key="4">
    <source>
        <dbReference type="Proteomes" id="UP001145145"/>
    </source>
</evidence>
<evidence type="ECO:0000313" key="2">
    <source>
        <dbReference type="EMBL" id="GLG92204.1"/>
    </source>
</evidence>
<reference evidence="1" key="2">
    <citation type="submission" date="2022-11" db="EMBL/GenBank/DDBJ databases">
        <title>Draft genome sequence of Sellimonas catena strain 12EGH17.</title>
        <authorList>
            <person name="Hisatomi A."/>
            <person name="Ohkuma M."/>
            <person name="Sakamoto M."/>
        </authorList>
    </citation>
    <scope>NUCLEOTIDE SEQUENCE</scope>
    <source>
        <strain evidence="1">12EGH17</strain>
    </source>
</reference>
<gene>
    <name evidence="1" type="ORF">Selli1_35660</name>
    <name evidence="2" type="ORF">Selli2_36320</name>
</gene>
<comment type="caution">
    <text evidence="2">The sequence shown here is derived from an EMBL/GenBank/DDBJ whole genome shotgun (WGS) entry which is preliminary data.</text>
</comment>
<reference evidence="2" key="4">
    <citation type="submission" date="2022-11" db="EMBL/GenBank/DDBJ databases">
        <title>Draft genome sequence of Sellimonas catena strain 18CBH55.</title>
        <authorList>
            <person name="Hisatomi A."/>
            <person name="Ohkuma M."/>
            <person name="Sakamoto M."/>
        </authorList>
    </citation>
    <scope>NUCLEOTIDE SEQUENCE</scope>
    <source>
        <strain evidence="2">18CBH55</strain>
    </source>
</reference>
<dbReference type="EMBL" id="BSBO01000086">
    <property type="protein sequence ID" value="GLG06392.1"/>
    <property type="molecule type" value="Genomic_DNA"/>
</dbReference>
<dbReference type="EMBL" id="BSCH01000051">
    <property type="protein sequence ID" value="GLG92204.1"/>
    <property type="molecule type" value="Genomic_DNA"/>
</dbReference>
<reference evidence="1" key="1">
    <citation type="submission" date="2022-11" db="EMBL/GenBank/DDBJ databases">
        <title>Draft genome sequence of Sellimonas catena strain 12EGH17.</title>
        <authorList>
            <person name="Atsushi H."/>
            <person name="Moriya O."/>
            <person name="Mitsuo S."/>
        </authorList>
    </citation>
    <scope>NUCLEOTIDE SEQUENCE</scope>
    <source>
        <strain evidence="1">12EGH17</strain>
    </source>
</reference>